<dbReference type="RefSeq" id="WP_129330841.1">
    <property type="nucleotide sequence ID" value="NZ_SDVB01000146.1"/>
</dbReference>
<sequence length="86" mass="8630">MQKAQDELEHETVEASAGGGMVTVTASGAGDVKQIKIDPKAIDPDDAELLADMVLAAVNEAIRSARSLQESKLGGLAGGALGGLGL</sequence>
<dbReference type="InterPro" id="IPR004401">
    <property type="entry name" value="YbaB/EbfC"/>
</dbReference>
<dbReference type="Proteomes" id="UP000291088">
    <property type="component" value="Unassembled WGS sequence"/>
</dbReference>
<dbReference type="AlphaFoldDB" id="A0A4Q2TMA7"/>
<feature type="non-terminal residue" evidence="3">
    <location>
        <position position="86"/>
    </location>
</feature>
<dbReference type="PANTHER" id="PTHR33449:SF1">
    <property type="entry name" value="NUCLEOID-ASSOCIATED PROTEIN YBAB"/>
    <property type="match status" value="1"/>
</dbReference>
<keyword evidence="4" id="KW-1185">Reference proteome</keyword>
<dbReference type="InterPro" id="IPR036894">
    <property type="entry name" value="YbaB-like_sf"/>
</dbReference>
<dbReference type="Gene3D" id="3.30.1310.10">
    <property type="entry name" value="Nucleoid-associated protein YbaB-like domain"/>
    <property type="match status" value="1"/>
</dbReference>
<dbReference type="HAMAP" id="MF_00274">
    <property type="entry name" value="DNA_YbaB_EbfC"/>
    <property type="match status" value="1"/>
</dbReference>
<dbReference type="GO" id="GO:0005829">
    <property type="term" value="C:cytosol"/>
    <property type="evidence" value="ECO:0007669"/>
    <property type="project" value="TreeGrafter"/>
</dbReference>
<reference evidence="3 4" key="1">
    <citation type="submission" date="2019-01" db="EMBL/GenBank/DDBJ databases">
        <authorList>
            <person name="Deng T."/>
        </authorList>
    </citation>
    <scope>NUCLEOTIDE SEQUENCE [LARGE SCALE GENOMIC DNA]</scope>
    <source>
        <strain evidence="3 4">F8825</strain>
    </source>
</reference>
<evidence type="ECO:0000313" key="3">
    <source>
        <dbReference type="EMBL" id="RYC19037.1"/>
    </source>
</evidence>
<dbReference type="EMBL" id="SDVB01000146">
    <property type="protein sequence ID" value="RYC19037.1"/>
    <property type="molecule type" value="Genomic_DNA"/>
</dbReference>
<keyword evidence="1" id="KW-0238">DNA-binding</keyword>
<dbReference type="OrthoDB" id="9809370at2"/>
<dbReference type="PANTHER" id="PTHR33449">
    <property type="entry name" value="NUCLEOID-ASSOCIATED PROTEIN YBAB"/>
    <property type="match status" value="1"/>
</dbReference>
<evidence type="ECO:0000313" key="4">
    <source>
        <dbReference type="Proteomes" id="UP000291088"/>
    </source>
</evidence>
<evidence type="ECO:0000256" key="1">
    <source>
        <dbReference type="ARBA" id="ARBA00023125"/>
    </source>
</evidence>
<dbReference type="GO" id="GO:0003677">
    <property type="term" value="F:DNA binding"/>
    <property type="evidence" value="ECO:0007669"/>
    <property type="project" value="UniProtKB-KW"/>
</dbReference>
<dbReference type="SUPFAM" id="SSF82607">
    <property type="entry name" value="YbaB-like"/>
    <property type="match status" value="1"/>
</dbReference>
<dbReference type="Pfam" id="PF02575">
    <property type="entry name" value="YbaB_DNA_bd"/>
    <property type="match status" value="1"/>
</dbReference>
<feature type="compositionally biased region" description="Basic and acidic residues" evidence="2">
    <location>
        <begin position="1"/>
        <end position="13"/>
    </location>
</feature>
<comment type="caution">
    <text evidence="3">The sequence shown here is derived from an EMBL/GenBank/DDBJ whole genome shotgun (WGS) entry which is preliminary data.</text>
</comment>
<evidence type="ECO:0000256" key="2">
    <source>
        <dbReference type="SAM" id="MobiDB-lite"/>
    </source>
</evidence>
<dbReference type="PIRSF" id="PIRSF004555">
    <property type="entry name" value="UCP004555"/>
    <property type="match status" value="1"/>
</dbReference>
<protein>
    <submittedName>
        <fullName evidence="3">YbaB/EbfC family nucleoid-associated protein</fullName>
    </submittedName>
</protein>
<proteinExistence type="inferred from homology"/>
<name>A0A4Q2TMA7_9HYPH</name>
<dbReference type="NCBIfam" id="TIGR00103">
    <property type="entry name" value="DNA_YbaB_EbfC"/>
    <property type="match status" value="1"/>
</dbReference>
<gene>
    <name evidence="3" type="ORF">EUU22_04280</name>
</gene>
<organism evidence="3 4">
    <name type="scientific">Ciceribacter ferrooxidans</name>
    <dbReference type="NCBI Taxonomy" id="2509717"/>
    <lineage>
        <taxon>Bacteria</taxon>
        <taxon>Pseudomonadati</taxon>
        <taxon>Pseudomonadota</taxon>
        <taxon>Alphaproteobacteria</taxon>
        <taxon>Hyphomicrobiales</taxon>
        <taxon>Rhizobiaceae</taxon>
        <taxon>Ciceribacter</taxon>
    </lineage>
</organism>
<feature type="region of interest" description="Disordered" evidence="2">
    <location>
        <begin position="1"/>
        <end position="20"/>
    </location>
</feature>
<accession>A0A4Q2TMA7</accession>
<feature type="non-terminal residue" evidence="3">
    <location>
        <position position="1"/>
    </location>
</feature>